<dbReference type="AlphaFoldDB" id="A0A6A5S7Z2"/>
<reference evidence="2" key="1">
    <citation type="journal article" date="2020" name="Stud. Mycol.">
        <title>101 Dothideomycetes genomes: a test case for predicting lifestyles and emergence of pathogens.</title>
        <authorList>
            <person name="Haridas S."/>
            <person name="Albert R."/>
            <person name="Binder M."/>
            <person name="Bloem J."/>
            <person name="Labutti K."/>
            <person name="Salamov A."/>
            <person name="Andreopoulos B."/>
            <person name="Baker S."/>
            <person name="Barry K."/>
            <person name="Bills G."/>
            <person name="Bluhm B."/>
            <person name="Cannon C."/>
            <person name="Castanera R."/>
            <person name="Culley D."/>
            <person name="Daum C."/>
            <person name="Ezra D."/>
            <person name="Gonzalez J."/>
            <person name="Henrissat B."/>
            <person name="Kuo A."/>
            <person name="Liang C."/>
            <person name="Lipzen A."/>
            <person name="Lutzoni F."/>
            <person name="Magnuson J."/>
            <person name="Mondo S."/>
            <person name="Nolan M."/>
            <person name="Ohm R."/>
            <person name="Pangilinan J."/>
            <person name="Park H.-J."/>
            <person name="Ramirez L."/>
            <person name="Alfaro M."/>
            <person name="Sun H."/>
            <person name="Tritt A."/>
            <person name="Yoshinaga Y."/>
            <person name="Zwiers L.-H."/>
            <person name="Turgeon B."/>
            <person name="Goodwin S."/>
            <person name="Spatafora J."/>
            <person name="Crous P."/>
            <person name="Grigoriev I."/>
        </authorList>
    </citation>
    <scope>NUCLEOTIDE SEQUENCE</scope>
    <source>
        <strain evidence="2">CBS 183.55</strain>
    </source>
</reference>
<name>A0A6A5S7Z2_9PLEO</name>
<gene>
    <name evidence="2" type="ORF">M421DRAFT_395756</name>
</gene>
<dbReference type="OrthoDB" id="5418867at2759"/>
<evidence type="ECO:0000313" key="3">
    <source>
        <dbReference type="Proteomes" id="UP000800082"/>
    </source>
</evidence>
<feature type="compositionally biased region" description="Polar residues" evidence="1">
    <location>
        <begin position="52"/>
        <end position="66"/>
    </location>
</feature>
<organism evidence="2 3">
    <name type="scientific">Didymella exigua CBS 183.55</name>
    <dbReference type="NCBI Taxonomy" id="1150837"/>
    <lineage>
        <taxon>Eukaryota</taxon>
        <taxon>Fungi</taxon>
        <taxon>Dikarya</taxon>
        <taxon>Ascomycota</taxon>
        <taxon>Pezizomycotina</taxon>
        <taxon>Dothideomycetes</taxon>
        <taxon>Pleosporomycetidae</taxon>
        <taxon>Pleosporales</taxon>
        <taxon>Pleosporineae</taxon>
        <taxon>Didymellaceae</taxon>
        <taxon>Didymella</taxon>
    </lineage>
</organism>
<protein>
    <submittedName>
        <fullName evidence="2">Uncharacterized protein</fullName>
    </submittedName>
</protein>
<dbReference type="Proteomes" id="UP000800082">
    <property type="component" value="Unassembled WGS sequence"/>
</dbReference>
<evidence type="ECO:0000313" key="2">
    <source>
        <dbReference type="EMBL" id="KAF1933637.1"/>
    </source>
</evidence>
<proteinExistence type="predicted"/>
<dbReference type="RefSeq" id="XP_033453885.1">
    <property type="nucleotide sequence ID" value="XM_033590097.1"/>
</dbReference>
<feature type="compositionally biased region" description="Acidic residues" evidence="1">
    <location>
        <begin position="170"/>
        <end position="181"/>
    </location>
</feature>
<accession>A0A6A5S7Z2</accession>
<evidence type="ECO:0000256" key="1">
    <source>
        <dbReference type="SAM" id="MobiDB-lite"/>
    </source>
</evidence>
<feature type="region of interest" description="Disordered" evidence="1">
    <location>
        <begin position="52"/>
        <end position="143"/>
    </location>
</feature>
<feature type="compositionally biased region" description="Acidic residues" evidence="1">
    <location>
        <begin position="99"/>
        <end position="110"/>
    </location>
</feature>
<sequence length="181" mass="19599">MVNWTAEKDRTILKGIFKFHNIKNSQPFLEFLANEIGEGCTLKAVSNRLTNLRKSGKPVNSGSAASTPIKKSATPRTPRTPASGRGRSKAIPSKKFDNDDTTSDGEEEEPIVSPSIGRKRGRASACPQSYHESDATTGDEDEDFAPMNKKIKAELVEEEGVADTAGTDGPLEDEDEDVAFV</sequence>
<keyword evidence="3" id="KW-1185">Reference proteome</keyword>
<dbReference type="GeneID" id="54347752"/>
<feature type="region of interest" description="Disordered" evidence="1">
    <location>
        <begin position="157"/>
        <end position="181"/>
    </location>
</feature>
<dbReference type="EMBL" id="ML978957">
    <property type="protein sequence ID" value="KAF1933637.1"/>
    <property type="molecule type" value="Genomic_DNA"/>
</dbReference>